<comment type="caution">
    <text evidence="2">The sequence shown here is derived from an EMBL/GenBank/DDBJ whole genome shotgun (WGS) entry which is preliminary data.</text>
</comment>
<feature type="domain" description="Glycosyltransferase 2-like" evidence="1">
    <location>
        <begin position="6"/>
        <end position="122"/>
    </location>
</feature>
<dbReference type="RefSeq" id="WP_290321062.1">
    <property type="nucleotide sequence ID" value="NZ_JAUFPN010000312.1"/>
</dbReference>
<dbReference type="SUPFAM" id="SSF53448">
    <property type="entry name" value="Nucleotide-diphospho-sugar transferases"/>
    <property type="match status" value="1"/>
</dbReference>
<dbReference type="Gene3D" id="3.90.550.10">
    <property type="entry name" value="Spore Coat Polysaccharide Biosynthesis Protein SpsA, Chain A"/>
    <property type="match status" value="1"/>
</dbReference>
<name>A0ABT8AGK7_9PROT</name>
<evidence type="ECO:0000313" key="2">
    <source>
        <dbReference type="EMBL" id="MDN3568941.1"/>
    </source>
</evidence>
<dbReference type="InterPro" id="IPR001173">
    <property type="entry name" value="Glyco_trans_2-like"/>
</dbReference>
<keyword evidence="2" id="KW-0808">Transferase</keyword>
<accession>A0ABT8AGK7</accession>
<dbReference type="Proteomes" id="UP001529369">
    <property type="component" value="Unassembled WGS sequence"/>
</dbReference>
<dbReference type="PANTHER" id="PTHR43685:SF2">
    <property type="entry name" value="GLYCOSYLTRANSFERASE 2-LIKE DOMAIN-CONTAINING PROTEIN"/>
    <property type="match status" value="1"/>
</dbReference>
<dbReference type="PANTHER" id="PTHR43685">
    <property type="entry name" value="GLYCOSYLTRANSFERASE"/>
    <property type="match status" value="1"/>
</dbReference>
<dbReference type="GO" id="GO:0016757">
    <property type="term" value="F:glycosyltransferase activity"/>
    <property type="evidence" value="ECO:0007669"/>
    <property type="project" value="UniProtKB-KW"/>
</dbReference>
<gene>
    <name evidence="2" type="ORF">QWZ14_31570</name>
</gene>
<dbReference type="EC" id="2.4.-.-" evidence="2"/>
<sequence length="317" mass="34554">MTLNASIIIPAHNAAAFVRDAVESALAQTLPDIEVIVVDDGSADATWEVILGCAGRDPRVVPLRQPRQSGPAAARNAALAVARGRWIALLDADDLYLSDRLARMIGHAEAAGADLLADDLLKRDFATGATLGRCFGERMAAWPRPLSLLELVRGDMPDLRQTQHAKLGFLQPVMRRAFLVQHGLRYAEDVTTGEDFLLYFACVARGARFLLLPEPLYVYRLRGASVSNGGVAPLHVSRANRHMLGIAHDIGDHALIALLLQRQRLLDFNSFALAIRRGWPGVALRHLQYGGPQLLLRQLRLVAGAVRQQLSPAGNAR</sequence>
<evidence type="ECO:0000259" key="1">
    <source>
        <dbReference type="Pfam" id="PF00535"/>
    </source>
</evidence>
<dbReference type="InterPro" id="IPR029044">
    <property type="entry name" value="Nucleotide-diphossugar_trans"/>
</dbReference>
<evidence type="ECO:0000313" key="3">
    <source>
        <dbReference type="Proteomes" id="UP001529369"/>
    </source>
</evidence>
<dbReference type="EMBL" id="JAUFPN010000312">
    <property type="protein sequence ID" value="MDN3568941.1"/>
    <property type="molecule type" value="Genomic_DNA"/>
</dbReference>
<dbReference type="CDD" id="cd00761">
    <property type="entry name" value="Glyco_tranf_GTA_type"/>
    <property type="match status" value="1"/>
</dbReference>
<keyword evidence="2" id="KW-0328">Glycosyltransferase</keyword>
<reference evidence="3" key="1">
    <citation type="journal article" date="2019" name="Int. J. Syst. Evol. Microbiol.">
        <title>The Global Catalogue of Microorganisms (GCM) 10K type strain sequencing project: providing services to taxonomists for standard genome sequencing and annotation.</title>
        <authorList>
            <consortium name="The Broad Institute Genomics Platform"/>
            <consortium name="The Broad Institute Genome Sequencing Center for Infectious Disease"/>
            <person name="Wu L."/>
            <person name="Ma J."/>
        </authorList>
    </citation>
    <scope>NUCLEOTIDE SEQUENCE [LARGE SCALE GENOMIC DNA]</scope>
    <source>
        <strain evidence="3">CECT 7131</strain>
    </source>
</reference>
<protein>
    <submittedName>
        <fullName evidence="2">Glycosyltransferase</fullName>
        <ecNumber evidence="2">2.4.-.-</ecNumber>
    </submittedName>
</protein>
<organism evidence="2 3">
    <name type="scientific">Paeniroseomonas aquatica</name>
    <dbReference type="NCBI Taxonomy" id="373043"/>
    <lineage>
        <taxon>Bacteria</taxon>
        <taxon>Pseudomonadati</taxon>
        <taxon>Pseudomonadota</taxon>
        <taxon>Alphaproteobacteria</taxon>
        <taxon>Acetobacterales</taxon>
        <taxon>Acetobacteraceae</taxon>
        <taxon>Paeniroseomonas</taxon>
    </lineage>
</organism>
<dbReference type="InterPro" id="IPR050834">
    <property type="entry name" value="Glycosyltransf_2"/>
</dbReference>
<keyword evidence="3" id="KW-1185">Reference proteome</keyword>
<dbReference type="Pfam" id="PF00535">
    <property type="entry name" value="Glycos_transf_2"/>
    <property type="match status" value="1"/>
</dbReference>
<proteinExistence type="predicted"/>